<evidence type="ECO:0000256" key="1">
    <source>
        <dbReference type="SAM" id="MobiDB-lite"/>
    </source>
</evidence>
<dbReference type="RefSeq" id="WP_099516255.1">
    <property type="nucleotide sequence ID" value="NZ_CP016621.1"/>
</dbReference>
<accession>A0A1B2EZX8</accession>
<dbReference type="KEGG" id="moc:BB934_45525"/>
<feature type="compositionally biased region" description="Low complexity" evidence="1">
    <location>
        <begin position="1"/>
        <end position="13"/>
    </location>
</feature>
<proteinExistence type="predicted"/>
<keyword evidence="2" id="KW-0614">Plasmid</keyword>
<evidence type="ECO:0000313" key="2">
    <source>
        <dbReference type="EMBL" id="ANY85483.1"/>
    </source>
</evidence>
<geneLocation type="plasmid" evidence="2">
    <name>unnamed5</name>
</geneLocation>
<feature type="region of interest" description="Disordered" evidence="1">
    <location>
        <begin position="1"/>
        <end position="23"/>
    </location>
</feature>
<organism evidence="2">
    <name type="scientific">Microvirga ossetica</name>
    <dbReference type="NCBI Taxonomy" id="1882682"/>
    <lineage>
        <taxon>Bacteria</taxon>
        <taxon>Pseudomonadati</taxon>
        <taxon>Pseudomonadota</taxon>
        <taxon>Alphaproteobacteria</taxon>
        <taxon>Hyphomicrobiales</taxon>
        <taxon>Methylobacteriaceae</taxon>
        <taxon>Microvirga</taxon>
    </lineage>
</organism>
<protein>
    <submittedName>
        <fullName evidence="2">Uncharacterized protein</fullName>
    </submittedName>
</protein>
<sequence>MANANTLTNTTSSETRRSNLPSHEMFVVEGEGEKAMWHKVGALWAHNDGEGFNLTIPAGITVSGRLVIRTRKEKANGGE</sequence>
<dbReference type="OrthoDB" id="7652274at2"/>
<reference evidence="2" key="1">
    <citation type="submission" date="2016-07" db="EMBL/GenBank/DDBJ databases">
        <title>Microvirga ossetica sp. nov. a new species of rhizobia isolated from root nodules of the legume species Vicia alpestris Steven originated from North Ossetia region in the Caucasus.</title>
        <authorList>
            <person name="Safronova V.I."/>
            <person name="Kuznetsova I.G."/>
            <person name="Sazanova A.L."/>
            <person name="Belimov A."/>
            <person name="Andronov E."/>
            <person name="Osledkin Y.S."/>
            <person name="Onishchuk O.P."/>
            <person name="Kurchak O.N."/>
            <person name="Shaposhnikov A.I."/>
            <person name="Willems A."/>
            <person name="Tikhonovich I.A."/>
        </authorList>
    </citation>
    <scope>NUCLEOTIDE SEQUENCE [LARGE SCALE GENOMIC DNA]</scope>
    <source>
        <strain evidence="2">V5/3M</strain>
        <plasmid evidence="2">unnamed5</plasmid>
    </source>
</reference>
<dbReference type="AlphaFoldDB" id="A0A1B2EZX8"/>
<dbReference type="EMBL" id="CP016621">
    <property type="protein sequence ID" value="ANY85483.1"/>
    <property type="molecule type" value="Genomic_DNA"/>
</dbReference>
<gene>
    <name evidence="2" type="ORF">BB934_45525</name>
</gene>
<name>A0A1B2EZX8_9HYPH</name>